<reference evidence="1" key="3">
    <citation type="submission" date="2025-09" db="UniProtKB">
        <authorList>
            <consortium name="Ensembl"/>
        </authorList>
    </citation>
    <scope>IDENTIFICATION</scope>
</reference>
<organism evidence="1 2">
    <name type="scientific">Denticeps clupeoides</name>
    <name type="common">denticle herring</name>
    <dbReference type="NCBI Taxonomy" id="299321"/>
    <lineage>
        <taxon>Eukaryota</taxon>
        <taxon>Metazoa</taxon>
        <taxon>Chordata</taxon>
        <taxon>Craniata</taxon>
        <taxon>Vertebrata</taxon>
        <taxon>Euteleostomi</taxon>
        <taxon>Actinopterygii</taxon>
        <taxon>Neopterygii</taxon>
        <taxon>Teleostei</taxon>
        <taxon>Clupei</taxon>
        <taxon>Clupeiformes</taxon>
        <taxon>Denticipitoidei</taxon>
        <taxon>Denticipitidae</taxon>
        <taxon>Denticeps</taxon>
    </lineage>
</organism>
<sequence>MHGQDFHSLVAAARGTCEEKVADVLNRVTVVLGRTSLEDQAELQSLKQGLYVHGVLDYCTTALRFNYVKAEGGYNTAVQMADILSTCCVGIGPVKKSEKFHCRFLPSVTRNLFYLADRLMLRAMRDKGQSQKIHQFRKVMNSICWFLKAHLHLIPQVLDCKHYENIQLCDDDEISVLLLDMWQELLNTDRAGIVSEPLLLIMDDIVYKMSSSSNPVIGSSAVRCLLLLIKQHGWILEVIQRHYKGLAELIIKDWHGRGFNSNLNTLTALLKSRVFQQDRSQDHGERVRAACIIQAAWRAHQTRRRLLKLPQAIRTLQRTFRERKWQREEQTERRRVEEELRHNLLLRRQRANRLFCQKQLRLLEILPADQVERYQGEVQLRAALLIQRVWRGQRERRSICQQRHALQQHKAALIIQRAVILFLKHCRTKRSALTGWTGIQGLTDARRAELKKQVDKHIALYRLSAVTEDSCRTFHQRTQGLLQQHLMGRSQAWVEEQHRHALIAQINTDLELMLNSPSLKSSTAQDLDLFRSRSVPLATCAKQSHSALLQSLRLPWWRMLGPEFCSPERKTSDSVDVEIETLYLGGLKSPDLC</sequence>
<dbReference type="CDD" id="cd23767">
    <property type="entry name" value="IQCD"/>
    <property type="match status" value="1"/>
</dbReference>
<dbReference type="SUPFAM" id="SSF52540">
    <property type="entry name" value="P-loop containing nucleoside triphosphate hydrolases"/>
    <property type="match status" value="1"/>
</dbReference>
<dbReference type="GO" id="GO:0005929">
    <property type="term" value="C:cilium"/>
    <property type="evidence" value="ECO:0007669"/>
    <property type="project" value="TreeGrafter"/>
</dbReference>
<protein>
    <recommendedName>
        <fullName evidence="3">IQ calmodulin-binding motif-containing protein 1</fullName>
    </recommendedName>
</protein>
<dbReference type="GO" id="GO:0005516">
    <property type="term" value="F:calmodulin binding"/>
    <property type="evidence" value="ECO:0007669"/>
    <property type="project" value="InterPro"/>
</dbReference>
<dbReference type="Ensembl" id="ENSDCDT00010013980.1">
    <property type="protein sequence ID" value="ENSDCDP00010013266.1"/>
    <property type="gene ID" value="ENSDCDG00010006057.1"/>
</dbReference>
<evidence type="ECO:0000313" key="2">
    <source>
        <dbReference type="Proteomes" id="UP000694580"/>
    </source>
</evidence>
<keyword evidence="2" id="KW-1185">Reference proteome</keyword>
<dbReference type="InterPro" id="IPR027417">
    <property type="entry name" value="P-loop_NTPase"/>
</dbReference>
<dbReference type="Proteomes" id="UP000694580">
    <property type="component" value="Chromosome 15"/>
</dbReference>
<name>A0AAY4B0K1_9TELE</name>
<gene>
    <name evidence="1" type="primary">IQCB1</name>
</gene>
<dbReference type="PANTHER" id="PTHR15673:SF2">
    <property type="entry name" value="IQ CALMODULIN-BINDING MOTIF-CONTAINING PROTEIN 1"/>
    <property type="match status" value="1"/>
</dbReference>
<dbReference type="PROSITE" id="PS50096">
    <property type="entry name" value="IQ"/>
    <property type="match status" value="2"/>
</dbReference>
<dbReference type="AlphaFoldDB" id="A0AAY4B0K1"/>
<dbReference type="Pfam" id="PF00612">
    <property type="entry name" value="IQ"/>
    <property type="match status" value="2"/>
</dbReference>
<proteinExistence type="predicted"/>
<dbReference type="GeneTree" id="ENSGT00390000002188"/>
<dbReference type="GeneID" id="114765380"/>
<reference evidence="1" key="2">
    <citation type="submission" date="2025-08" db="UniProtKB">
        <authorList>
            <consortium name="Ensembl"/>
        </authorList>
    </citation>
    <scope>IDENTIFICATION</scope>
</reference>
<evidence type="ECO:0000313" key="1">
    <source>
        <dbReference type="Ensembl" id="ENSDCDP00010013266.1"/>
    </source>
</evidence>
<dbReference type="Gene3D" id="1.20.5.190">
    <property type="match status" value="1"/>
</dbReference>
<accession>A0AAY4B0K1</accession>
<dbReference type="GO" id="GO:0060271">
    <property type="term" value="P:cilium assembly"/>
    <property type="evidence" value="ECO:0007669"/>
    <property type="project" value="InterPro"/>
</dbReference>
<dbReference type="RefSeq" id="XP_028811396.1">
    <property type="nucleotide sequence ID" value="XM_028955563.1"/>
</dbReference>
<dbReference type="SMART" id="SM00015">
    <property type="entry name" value="IQ"/>
    <property type="match status" value="2"/>
</dbReference>
<evidence type="ECO:0008006" key="3">
    <source>
        <dbReference type="Google" id="ProtNLM"/>
    </source>
</evidence>
<reference evidence="1 2" key="1">
    <citation type="submission" date="2020-06" db="EMBL/GenBank/DDBJ databases">
        <authorList>
            <consortium name="Wellcome Sanger Institute Data Sharing"/>
        </authorList>
    </citation>
    <scope>NUCLEOTIDE SEQUENCE [LARGE SCALE GENOMIC DNA]</scope>
</reference>
<dbReference type="InterPro" id="IPR000048">
    <property type="entry name" value="IQ_motif_EF-hand-BS"/>
</dbReference>
<dbReference type="InterPro" id="IPR028765">
    <property type="entry name" value="IQCB1"/>
</dbReference>
<dbReference type="PANTHER" id="PTHR15673">
    <property type="entry name" value="IQ CALMODULIN-BINDING MOTIF CONTAINING PROTEIN 1"/>
    <property type="match status" value="1"/>
</dbReference>